<comment type="caution">
    <text evidence="3">The sequence shown here is derived from an EMBL/GenBank/DDBJ whole genome shotgun (WGS) entry which is preliminary data.</text>
</comment>
<feature type="transmembrane region" description="Helical" evidence="2">
    <location>
        <begin position="21"/>
        <end position="40"/>
    </location>
</feature>
<keyword evidence="4" id="KW-1185">Reference proteome</keyword>
<feature type="region of interest" description="Disordered" evidence="1">
    <location>
        <begin position="68"/>
        <end position="179"/>
    </location>
</feature>
<evidence type="ECO:0000256" key="1">
    <source>
        <dbReference type="SAM" id="MobiDB-lite"/>
    </source>
</evidence>
<evidence type="ECO:0000313" key="3">
    <source>
        <dbReference type="EMBL" id="TFE28168.1"/>
    </source>
</evidence>
<gene>
    <name evidence="3" type="ORF">E2980_08105</name>
</gene>
<feature type="compositionally biased region" description="Polar residues" evidence="1">
    <location>
        <begin position="139"/>
        <end position="148"/>
    </location>
</feature>
<proteinExistence type="predicted"/>
<feature type="compositionally biased region" description="Polar residues" evidence="1">
    <location>
        <begin position="112"/>
        <end position="121"/>
    </location>
</feature>
<evidence type="ECO:0000256" key="2">
    <source>
        <dbReference type="SAM" id="Phobius"/>
    </source>
</evidence>
<keyword evidence="2" id="KW-1133">Transmembrane helix</keyword>
<reference evidence="3 4" key="1">
    <citation type="submission" date="2019-03" db="EMBL/GenBank/DDBJ databases">
        <title>Cohnella endophytica sp. nov., a novel endophytic bacterium isolated from bark of Sonneratia apetala.</title>
        <authorList>
            <person name="Tuo L."/>
        </authorList>
    </citation>
    <scope>NUCLEOTIDE SEQUENCE [LARGE SCALE GENOMIC DNA]</scope>
    <source>
        <strain evidence="3 4">CCTCC AB 208254</strain>
    </source>
</reference>
<dbReference type="RefSeq" id="WP_135151676.1">
    <property type="nucleotide sequence ID" value="NZ_SOMN01000007.1"/>
</dbReference>
<dbReference type="EMBL" id="SOMN01000007">
    <property type="protein sequence ID" value="TFE28168.1"/>
    <property type="molecule type" value="Genomic_DNA"/>
</dbReference>
<organism evidence="3 4">
    <name type="scientific">Cohnella luojiensis</name>
    <dbReference type="NCBI Taxonomy" id="652876"/>
    <lineage>
        <taxon>Bacteria</taxon>
        <taxon>Bacillati</taxon>
        <taxon>Bacillota</taxon>
        <taxon>Bacilli</taxon>
        <taxon>Bacillales</taxon>
        <taxon>Paenibacillaceae</taxon>
        <taxon>Cohnella</taxon>
    </lineage>
</organism>
<protein>
    <submittedName>
        <fullName evidence="3">Uncharacterized protein</fullName>
    </submittedName>
</protein>
<accession>A0A4Y8M0Z7</accession>
<name>A0A4Y8M0Z7_9BACL</name>
<dbReference type="Proteomes" id="UP000297900">
    <property type="component" value="Unassembled WGS sequence"/>
</dbReference>
<keyword evidence="2" id="KW-0472">Membrane</keyword>
<dbReference type="OrthoDB" id="2601662at2"/>
<sequence>MGQRRRRKIRHRGFRKPDTAIVALASLVVVLLLVWGGLYWEESSERALIVHAGGEDQVDRTLREEGGLQTTDSEDLSSGVEEQPSSAVGTDAPVEQSDNKPVTEPGKENDTKTGSQGTAEPQGTPEPESEGNAGHESPNDSVPESPTLSKPDSPSPSESESPSATPTDPPISKTQKYEQEITQVQAMCTKDMNEALSGAESGIRQLDRSDPYAVKEWNDKWTKEMEAAESKCDGDFQAVTNKADNDSVSPNVIEGWKETFSAMKVKLQGESKAKLQQLMGG</sequence>
<feature type="compositionally biased region" description="Low complexity" evidence="1">
    <location>
        <begin position="149"/>
        <end position="166"/>
    </location>
</feature>
<dbReference type="AlphaFoldDB" id="A0A4Y8M0Z7"/>
<evidence type="ECO:0000313" key="4">
    <source>
        <dbReference type="Proteomes" id="UP000297900"/>
    </source>
</evidence>
<keyword evidence="2" id="KW-0812">Transmembrane</keyword>